<accession>A0A6N7EV68</accession>
<feature type="transmembrane region" description="Helical" evidence="6">
    <location>
        <begin position="413"/>
        <end position="435"/>
    </location>
</feature>
<reference evidence="8 9" key="1">
    <citation type="submission" date="2019-10" db="EMBL/GenBank/DDBJ databases">
        <title>Cardiobacteriales fam. a chemoheterotrophic member of the order Cardiobacteriales, and proposal of Cardiobacteriales fam. nov.</title>
        <authorList>
            <person name="Wang C."/>
        </authorList>
    </citation>
    <scope>NUCLEOTIDE SEQUENCE [LARGE SCALE GENOMIC DNA]</scope>
    <source>
        <strain evidence="8 9">ML27</strain>
    </source>
</reference>
<evidence type="ECO:0000256" key="3">
    <source>
        <dbReference type="ARBA" id="ARBA00022692"/>
    </source>
</evidence>
<organism evidence="8 9">
    <name type="scientific">Ostreibacterium oceani</name>
    <dbReference type="NCBI Taxonomy" id="2654998"/>
    <lineage>
        <taxon>Bacteria</taxon>
        <taxon>Pseudomonadati</taxon>
        <taxon>Pseudomonadota</taxon>
        <taxon>Gammaproteobacteria</taxon>
        <taxon>Cardiobacteriales</taxon>
        <taxon>Ostreibacteriaceae</taxon>
        <taxon>Ostreibacterium</taxon>
    </lineage>
</organism>
<gene>
    <name evidence="8" type="ORF">GCU85_03805</name>
</gene>
<dbReference type="Proteomes" id="UP000471298">
    <property type="component" value="Unassembled WGS sequence"/>
</dbReference>
<dbReference type="RefSeq" id="WP_152809542.1">
    <property type="nucleotide sequence ID" value="NZ_WHNW01000003.1"/>
</dbReference>
<evidence type="ECO:0000256" key="1">
    <source>
        <dbReference type="ARBA" id="ARBA00004141"/>
    </source>
</evidence>
<feature type="transmembrane region" description="Helical" evidence="6">
    <location>
        <begin position="12"/>
        <end position="33"/>
    </location>
</feature>
<dbReference type="PANTHER" id="PTHR12778:SF10">
    <property type="entry name" value="MAJOR FACILITATOR SUPERFAMILY DOMAIN-CONTAINING PROTEIN 3"/>
    <property type="match status" value="1"/>
</dbReference>
<proteinExistence type="predicted"/>
<evidence type="ECO:0000256" key="6">
    <source>
        <dbReference type="SAM" id="Phobius"/>
    </source>
</evidence>
<dbReference type="EMBL" id="WHNW01000003">
    <property type="protein sequence ID" value="MPV85863.1"/>
    <property type="molecule type" value="Genomic_DNA"/>
</dbReference>
<keyword evidence="9" id="KW-1185">Reference proteome</keyword>
<dbReference type="InterPro" id="IPR011701">
    <property type="entry name" value="MFS"/>
</dbReference>
<feature type="transmembrane region" description="Helical" evidence="6">
    <location>
        <begin position="144"/>
        <end position="166"/>
    </location>
</feature>
<keyword evidence="4 6" id="KW-1133">Transmembrane helix</keyword>
<evidence type="ECO:0000313" key="8">
    <source>
        <dbReference type="EMBL" id="MPV85863.1"/>
    </source>
</evidence>
<evidence type="ECO:0000256" key="5">
    <source>
        <dbReference type="ARBA" id="ARBA00023136"/>
    </source>
</evidence>
<name>A0A6N7EV68_9GAMM</name>
<feature type="transmembrane region" description="Helical" evidence="6">
    <location>
        <begin position="322"/>
        <end position="343"/>
    </location>
</feature>
<dbReference type="SUPFAM" id="SSF103473">
    <property type="entry name" value="MFS general substrate transporter"/>
    <property type="match status" value="1"/>
</dbReference>
<dbReference type="PROSITE" id="PS50850">
    <property type="entry name" value="MFS"/>
    <property type="match status" value="1"/>
</dbReference>
<dbReference type="InterPro" id="IPR020846">
    <property type="entry name" value="MFS_dom"/>
</dbReference>
<dbReference type="InParanoid" id="A0A6N7EV68"/>
<evidence type="ECO:0000259" key="7">
    <source>
        <dbReference type="PROSITE" id="PS50850"/>
    </source>
</evidence>
<dbReference type="GO" id="GO:0022857">
    <property type="term" value="F:transmembrane transporter activity"/>
    <property type="evidence" value="ECO:0007669"/>
    <property type="project" value="InterPro"/>
</dbReference>
<keyword evidence="3 6" id="KW-0812">Transmembrane</keyword>
<feature type="transmembrane region" description="Helical" evidence="6">
    <location>
        <begin position="45"/>
        <end position="63"/>
    </location>
</feature>
<feature type="transmembrane region" description="Helical" evidence="6">
    <location>
        <begin position="349"/>
        <end position="373"/>
    </location>
</feature>
<dbReference type="AlphaFoldDB" id="A0A6N7EV68"/>
<protein>
    <submittedName>
        <fullName evidence="8">MFS transporter</fullName>
    </submittedName>
</protein>
<sequence length="443" mass="49167">MNYFRQLFQPSLIRIFLLGVCSGFPWVLIGSALTGWLTDAGLTRSAIGLFGGIFVVYAINFLWAPLLDRFYLLPKKWCTQRKSWIITLLMAMGILCFCIAQLNPNANLKLLALLAFGIAGLSATMDVAIDAYRVEHALGNKIPLAAAMAVSGWWTGYSLLGAFAFFLKGETSLDWAEIFIWMSGFCWFMAVVVMLTIKEQANDRQMRYQAEEQSLTQQSLTKQSRHQQYPRIIARILVTIILPFKDLVARHGMRVILLLLLFLFTFKMGEAFLGRMSITFYKEIGYTNTQISKYSKMVTWVITIVFTLIAAYLNVKLGAFKGLLIGGVTMAGTNLLFALIAVIGPNELAFFFAVLFDGFTSAFATVVLVSFITHLTSTTFSASQYALLASMANFGRTSVSSASGFVVDGLDGNWALFFVLTTLIVIPSLLILVALQRAINARD</sequence>
<dbReference type="PANTHER" id="PTHR12778">
    <property type="entry name" value="SOLUTE CARRIER FAMILY 33 ACETYL-COA TRANSPORTER -RELATED"/>
    <property type="match status" value="1"/>
</dbReference>
<dbReference type="InterPro" id="IPR036259">
    <property type="entry name" value="MFS_trans_sf"/>
</dbReference>
<comment type="subcellular location">
    <subcellularLocation>
        <location evidence="1">Membrane</location>
        <topology evidence="1">Multi-pass membrane protein</topology>
    </subcellularLocation>
</comment>
<dbReference type="GO" id="GO:0016020">
    <property type="term" value="C:membrane"/>
    <property type="evidence" value="ECO:0007669"/>
    <property type="project" value="UniProtKB-SubCell"/>
</dbReference>
<dbReference type="FunCoup" id="A0A6N7EV68">
    <property type="interactions" value="111"/>
</dbReference>
<feature type="transmembrane region" description="Helical" evidence="6">
    <location>
        <begin position="84"/>
        <end position="104"/>
    </location>
</feature>
<evidence type="ECO:0000256" key="2">
    <source>
        <dbReference type="ARBA" id="ARBA00022448"/>
    </source>
</evidence>
<feature type="transmembrane region" description="Helical" evidence="6">
    <location>
        <begin position="110"/>
        <end position="132"/>
    </location>
</feature>
<feature type="transmembrane region" description="Helical" evidence="6">
    <location>
        <begin position="255"/>
        <end position="277"/>
    </location>
</feature>
<dbReference type="Pfam" id="PF07690">
    <property type="entry name" value="MFS_1"/>
    <property type="match status" value="1"/>
</dbReference>
<keyword evidence="2" id="KW-0813">Transport</keyword>
<comment type="caution">
    <text evidence="8">The sequence shown here is derived from an EMBL/GenBank/DDBJ whole genome shotgun (WGS) entry which is preliminary data.</text>
</comment>
<keyword evidence="5 6" id="KW-0472">Membrane</keyword>
<feature type="transmembrane region" description="Helical" evidence="6">
    <location>
        <begin position="297"/>
        <end position="315"/>
    </location>
</feature>
<evidence type="ECO:0000256" key="4">
    <source>
        <dbReference type="ARBA" id="ARBA00022989"/>
    </source>
</evidence>
<feature type="domain" description="Major facilitator superfamily (MFS) profile" evidence="7">
    <location>
        <begin position="255"/>
        <end position="443"/>
    </location>
</feature>
<evidence type="ECO:0000313" key="9">
    <source>
        <dbReference type="Proteomes" id="UP000471298"/>
    </source>
</evidence>
<dbReference type="InterPro" id="IPR004752">
    <property type="entry name" value="AmpG_permease/AT-1"/>
</dbReference>
<dbReference type="Gene3D" id="1.20.1250.20">
    <property type="entry name" value="MFS general substrate transporter like domains"/>
    <property type="match status" value="2"/>
</dbReference>
<feature type="transmembrane region" description="Helical" evidence="6">
    <location>
        <begin position="178"/>
        <end position="197"/>
    </location>
</feature>